<feature type="region of interest" description="Disordered" evidence="1">
    <location>
        <begin position="208"/>
        <end position="253"/>
    </location>
</feature>
<dbReference type="EMBL" id="RDQH01000330">
    <property type="protein sequence ID" value="RXI00595.1"/>
    <property type="molecule type" value="Genomic_DNA"/>
</dbReference>
<protein>
    <submittedName>
        <fullName evidence="2">Uncharacterized protein</fullName>
    </submittedName>
</protein>
<dbReference type="AlphaFoldDB" id="A0A498K3S4"/>
<comment type="caution">
    <text evidence="2">The sequence shown here is derived from an EMBL/GenBank/DDBJ whole genome shotgun (WGS) entry which is preliminary data.</text>
</comment>
<name>A0A498K3S4_MALDO</name>
<reference evidence="2 3" key="1">
    <citation type="submission" date="2018-10" db="EMBL/GenBank/DDBJ databases">
        <title>A high-quality apple genome assembly.</title>
        <authorList>
            <person name="Hu J."/>
        </authorList>
    </citation>
    <scope>NUCLEOTIDE SEQUENCE [LARGE SCALE GENOMIC DNA]</scope>
    <source>
        <strain evidence="3">cv. HFTH1</strain>
        <tissue evidence="2">Young leaf</tissue>
    </source>
</reference>
<keyword evidence="3" id="KW-1185">Reference proteome</keyword>
<gene>
    <name evidence="2" type="ORF">DVH24_000829</name>
</gene>
<organism evidence="2 3">
    <name type="scientific">Malus domestica</name>
    <name type="common">Apple</name>
    <name type="synonym">Pyrus malus</name>
    <dbReference type="NCBI Taxonomy" id="3750"/>
    <lineage>
        <taxon>Eukaryota</taxon>
        <taxon>Viridiplantae</taxon>
        <taxon>Streptophyta</taxon>
        <taxon>Embryophyta</taxon>
        <taxon>Tracheophyta</taxon>
        <taxon>Spermatophyta</taxon>
        <taxon>Magnoliopsida</taxon>
        <taxon>eudicotyledons</taxon>
        <taxon>Gunneridae</taxon>
        <taxon>Pentapetalae</taxon>
        <taxon>rosids</taxon>
        <taxon>fabids</taxon>
        <taxon>Rosales</taxon>
        <taxon>Rosaceae</taxon>
        <taxon>Amygdaloideae</taxon>
        <taxon>Maleae</taxon>
        <taxon>Malus</taxon>
    </lineage>
</organism>
<evidence type="ECO:0000313" key="2">
    <source>
        <dbReference type="EMBL" id="RXI00595.1"/>
    </source>
</evidence>
<evidence type="ECO:0000256" key="1">
    <source>
        <dbReference type="SAM" id="MobiDB-lite"/>
    </source>
</evidence>
<evidence type="ECO:0000313" key="3">
    <source>
        <dbReference type="Proteomes" id="UP000290289"/>
    </source>
</evidence>
<dbReference type="Proteomes" id="UP000290289">
    <property type="component" value="Chromosome 4"/>
</dbReference>
<proteinExistence type="predicted"/>
<sequence length="253" mass="28006">MARERGFEVGGVMKSNLDIVAGGGTPSYEPRSTLLLADAWATENFSSVAKCSFGQIIGQEVLNGPLELSFESLRDIMRWVIDERVWRRRDGFKSRGRARAFLLVNTVLLKTRFSAAASQVLLGEREGRGIELRLKTRFSAAASQVWLWREERRRTEGLEWGQRDYDPRLSSQLFDSFVDSKSLKDSAANSPIFHGSTVDDAFATQPASEAFSPPSIYSESNGQGFDGGFGGSDDPILPAPSKMLPEEGFAIRE</sequence>
<accession>A0A498K3S4</accession>